<dbReference type="EMBL" id="QUAB01000008">
    <property type="protein sequence ID" value="REJ08724.1"/>
    <property type="molecule type" value="Genomic_DNA"/>
</dbReference>
<dbReference type="Proteomes" id="UP000262172">
    <property type="component" value="Unassembled WGS sequence"/>
</dbReference>
<dbReference type="SUPFAM" id="SSF88713">
    <property type="entry name" value="Glycoside hydrolase/deacetylase"/>
    <property type="match status" value="1"/>
</dbReference>
<feature type="domain" description="NodB homology" evidence="1">
    <location>
        <begin position="5"/>
        <end position="118"/>
    </location>
</feature>
<dbReference type="InterPro" id="IPR002509">
    <property type="entry name" value="NODB_dom"/>
</dbReference>
<name>A0A371NYQ9_9MICO</name>
<proteinExistence type="predicted"/>
<dbReference type="AlphaFoldDB" id="A0A371NYQ9"/>
<sequence length="234" mass="25171">MSGRLLLTFDDRHVASWVAARPLFDRVGATVTFFVVEADLLDAGEQRGIRTLLADGHSVGSHGLRHLDADAAIADLGTEEYLRAEITPSVEALSALGARGRSFAYPNSRRDDVSDAVLGQLFDWMRAGSARTGDMDVAARTIMSRPTPVLPSRGMDTGRGEQAHLADTDVLSSLLRATAEQDATLVLYAHDIAARSQANHIHPDRLAAVLAEADDLGLQMHGLDRLPLPESARS</sequence>
<organism evidence="2 3">
    <name type="scientific">Microbacterium bovistercoris</name>
    <dbReference type="NCBI Taxonomy" id="2293570"/>
    <lineage>
        <taxon>Bacteria</taxon>
        <taxon>Bacillati</taxon>
        <taxon>Actinomycetota</taxon>
        <taxon>Actinomycetes</taxon>
        <taxon>Micrococcales</taxon>
        <taxon>Microbacteriaceae</taxon>
        <taxon>Microbacterium</taxon>
    </lineage>
</organism>
<dbReference type="RefSeq" id="WP_116240358.1">
    <property type="nucleotide sequence ID" value="NZ_QUAB01000008.1"/>
</dbReference>
<gene>
    <name evidence="2" type="ORF">DY023_00340</name>
</gene>
<comment type="caution">
    <text evidence="2">The sequence shown here is derived from an EMBL/GenBank/DDBJ whole genome shotgun (WGS) entry which is preliminary data.</text>
</comment>
<dbReference type="GO" id="GO:0005975">
    <property type="term" value="P:carbohydrate metabolic process"/>
    <property type="evidence" value="ECO:0007669"/>
    <property type="project" value="InterPro"/>
</dbReference>
<dbReference type="OrthoDB" id="2973014at2"/>
<dbReference type="GO" id="GO:0016810">
    <property type="term" value="F:hydrolase activity, acting on carbon-nitrogen (but not peptide) bonds"/>
    <property type="evidence" value="ECO:0007669"/>
    <property type="project" value="InterPro"/>
</dbReference>
<protein>
    <recommendedName>
        <fullName evidence="1">NodB homology domain-containing protein</fullName>
    </recommendedName>
</protein>
<evidence type="ECO:0000313" key="2">
    <source>
        <dbReference type="EMBL" id="REJ08724.1"/>
    </source>
</evidence>
<evidence type="ECO:0000259" key="1">
    <source>
        <dbReference type="Pfam" id="PF01522"/>
    </source>
</evidence>
<dbReference type="Gene3D" id="3.20.20.370">
    <property type="entry name" value="Glycoside hydrolase/deacetylase"/>
    <property type="match status" value="1"/>
</dbReference>
<keyword evidence="3" id="KW-1185">Reference proteome</keyword>
<dbReference type="Pfam" id="PF01522">
    <property type="entry name" value="Polysacc_deac_1"/>
    <property type="match status" value="1"/>
</dbReference>
<dbReference type="InterPro" id="IPR011330">
    <property type="entry name" value="Glyco_hydro/deAcase_b/a-brl"/>
</dbReference>
<accession>A0A371NYQ9</accession>
<reference evidence="2 3" key="1">
    <citation type="submission" date="2018-08" db="EMBL/GenBank/DDBJ databases">
        <title>Isolation, diversity and antifungal activity of Actinobacteria from cow dung.</title>
        <authorList>
            <person name="Ling L."/>
        </authorList>
    </citation>
    <scope>NUCLEOTIDE SEQUENCE [LARGE SCALE GENOMIC DNA]</scope>
    <source>
        <strain evidence="2 3">NEAU-LLE</strain>
    </source>
</reference>
<evidence type="ECO:0000313" key="3">
    <source>
        <dbReference type="Proteomes" id="UP000262172"/>
    </source>
</evidence>